<protein>
    <submittedName>
        <fullName evidence="1">Uncharacterized protein</fullName>
    </submittedName>
</protein>
<evidence type="ECO:0000313" key="2">
    <source>
        <dbReference type="Proteomes" id="UP001493153"/>
    </source>
</evidence>
<proteinExistence type="predicted"/>
<dbReference type="EMBL" id="CP062176">
    <property type="protein sequence ID" value="WXK40488.1"/>
    <property type="molecule type" value="Genomic_DNA"/>
</dbReference>
<keyword evidence="2" id="KW-1185">Reference proteome</keyword>
<evidence type="ECO:0000313" key="1">
    <source>
        <dbReference type="EMBL" id="WXK40488.1"/>
    </source>
</evidence>
<accession>A0ABZ2PZZ3</accession>
<reference evidence="1 2" key="1">
    <citation type="submission" date="2020-09" db="EMBL/GenBank/DDBJ databases">
        <title>Genome sequences of Mycetohabitans spp.</title>
        <authorList>
            <person name="Carter M.E."/>
            <person name="Carpenter S.C.D."/>
            <person name="Bogdanove A.J."/>
        </authorList>
    </citation>
    <scope>NUCLEOTIDE SEQUENCE [LARGE SCALE GENOMIC DNA]</scope>
    <source>
        <strain evidence="1 2">B12</strain>
    </source>
</reference>
<dbReference type="Proteomes" id="UP001493153">
    <property type="component" value="Chromosome"/>
</dbReference>
<name>A0ABZ2PZZ3_9BURK</name>
<sequence>MFNANPCAYWLHDSKFLLKGDTFLYEVWNDSDEGCIVLLLNFFAQSR</sequence>
<gene>
    <name evidence="1" type="ORF">IHE29_14925</name>
</gene>
<dbReference type="RefSeq" id="WP_338911127.1">
    <property type="nucleotide sequence ID" value="NZ_CP062176.1"/>
</dbReference>
<organism evidence="1 2">
    <name type="scientific">Mycetohabitans rhizoxinica</name>
    <dbReference type="NCBI Taxonomy" id="412963"/>
    <lineage>
        <taxon>Bacteria</taxon>
        <taxon>Pseudomonadati</taxon>
        <taxon>Pseudomonadota</taxon>
        <taxon>Betaproteobacteria</taxon>
        <taxon>Burkholderiales</taxon>
        <taxon>Burkholderiaceae</taxon>
        <taxon>Mycetohabitans</taxon>
    </lineage>
</organism>